<dbReference type="EC" id="2.7.11.1" evidence="1"/>
<feature type="region of interest" description="Disordered" evidence="9">
    <location>
        <begin position="534"/>
        <end position="558"/>
    </location>
</feature>
<sequence length="558" mass="60030">MAEPDWNLLSPQGRSCRMAGPLPWTALYPALRLARACAHQRLVPEATGLGGLFLRVTVVLWGERAGLAMLCPVGSSSAELGVEKQEGVSLLERNIHPGRCDHHGWRTVWSWAGKHRTNPGAATGRKEALQPSLALPFCCAVPPAGTLLFLSLALFVFTRESHQCLPQLTQSHGVLMVTLKRLLSPGFLACLDGDPELVPAVVIQACQLLCFPFALGVDGDTLALVMEAVRDAQIPAQLLQVCSHHLPFSFTELPMSLLCHLVVADEQVIDQMVRAATASEHVTAFLTSALFSGSLTLTTDLLSLLTHVARAHPEHLPFLQRILSGSDVADQPLTRLLGHRQHLIRAKTCNLLGNLLRHGHSFPQVLQKQPGLLESLLGCLVDQEESVRKAASFAVGNAAYHESFPVGALGRAVPRLTRLLRDTQARTRCNAASALGNLGRRSTELGDLLIESRTPHVLLEVACWDPRESVREGALVALRALSQHPGIQQVLLSLRATEKLAVLASGDSQLAAGASPRPPSARHCEKLLRFLTPLRDGGAGNAPGPPDPGKSVGSPQQH</sequence>
<evidence type="ECO:0000256" key="1">
    <source>
        <dbReference type="ARBA" id="ARBA00012513"/>
    </source>
</evidence>
<dbReference type="Ensembl" id="ENSCPGT00000020845.1">
    <property type="protein sequence ID" value="ENSCPGP00000019062.1"/>
    <property type="gene ID" value="ENSCPGG00000013334.1"/>
</dbReference>
<evidence type="ECO:0000256" key="3">
    <source>
        <dbReference type="ARBA" id="ARBA00022679"/>
    </source>
</evidence>
<dbReference type="GO" id="GO:0005737">
    <property type="term" value="C:cytoplasm"/>
    <property type="evidence" value="ECO:0007669"/>
    <property type="project" value="TreeGrafter"/>
</dbReference>
<dbReference type="GO" id="GO:0004674">
    <property type="term" value="F:protein serine/threonine kinase activity"/>
    <property type="evidence" value="ECO:0007669"/>
    <property type="project" value="UniProtKB-KW"/>
</dbReference>
<dbReference type="InterPro" id="IPR000225">
    <property type="entry name" value="Armadillo"/>
</dbReference>
<dbReference type="AlphaFoldDB" id="A0A8C3K6U6"/>
<dbReference type="SUPFAM" id="SSF48371">
    <property type="entry name" value="ARM repeat"/>
    <property type="match status" value="1"/>
</dbReference>
<comment type="catalytic activity">
    <reaction evidence="7">
        <text>L-threonyl-[protein] + ATP = O-phospho-L-threonyl-[protein] + ADP + H(+)</text>
        <dbReference type="Rhea" id="RHEA:46608"/>
        <dbReference type="Rhea" id="RHEA-COMP:11060"/>
        <dbReference type="Rhea" id="RHEA-COMP:11605"/>
        <dbReference type="ChEBI" id="CHEBI:15378"/>
        <dbReference type="ChEBI" id="CHEBI:30013"/>
        <dbReference type="ChEBI" id="CHEBI:30616"/>
        <dbReference type="ChEBI" id="CHEBI:61977"/>
        <dbReference type="ChEBI" id="CHEBI:456216"/>
        <dbReference type="EC" id="2.7.11.1"/>
    </reaction>
</comment>
<evidence type="ECO:0000256" key="7">
    <source>
        <dbReference type="ARBA" id="ARBA00047899"/>
    </source>
</evidence>
<evidence type="ECO:0000256" key="9">
    <source>
        <dbReference type="SAM" id="MobiDB-lite"/>
    </source>
</evidence>
<evidence type="ECO:0000313" key="10">
    <source>
        <dbReference type="Ensembl" id="ENSCPGP00000019062.1"/>
    </source>
</evidence>
<evidence type="ECO:0000256" key="4">
    <source>
        <dbReference type="ARBA" id="ARBA00022741"/>
    </source>
</evidence>
<comment type="catalytic activity">
    <reaction evidence="8">
        <text>L-seryl-[protein] + ATP = O-phospho-L-seryl-[protein] + ADP + H(+)</text>
        <dbReference type="Rhea" id="RHEA:17989"/>
        <dbReference type="Rhea" id="RHEA-COMP:9863"/>
        <dbReference type="Rhea" id="RHEA-COMP:11604"/>
        <dbReference type="ChEBI" id="CHEBI:15378"/>
        <dbReference type="ChEBI" id="CHEBI:29999"/>
        <dbReference type="ChEBI" id="CHEBI:30616"/>
        <dbReference type="ChEBI" id="CHEBI:83421"/>
        <dbReference type="ChEBI" id="CHEBI:456216"/>
        <dbReference type="EC" id="2.7.11.1"/>
    </reaction>
</comment>
<keyword evidence="3" id="KW-0808">Transferase</keyword>
<dbReference type="InterPro" id="IPR016024">
    <property type="entry name" value="ARM-type_fold"/>
</dbReference>
<reference evidence="10" key="2">
    <citation type="submission" date="2025-09" db="UniProtKB">
        <authorList>
            <consortium name="Ensembl"/>
        </authorList>
    </citation>
    <scope>IDENTIFICATION</scope>
</reference>
<keyword evidence="4" id="KW-0547">Nucleotide-binding</keyword>
<dbReference type="Pfam" id="PF00514">
    <property type="entry name" value="Arm"/>
    <property type="match status" value="1"/>
</dbReference>
<dbReference type="PANTHER" id="PTHR22983">
    <property type="entry name" value="PROTEIN KINASE RELATED"/>
    <property type="match status" value="1"/>
</dbReference>
<evidence type="ECO:0000313" key="11">
    <source>
        <dbReference type="Proteomes" id="UP000694419"/>
    </source>
</evidence>
<dbReference type="Gene3D" id="1.25.10.10">
    <property type="entry name" value="Leucine-rich Repeat Variant"/>
    <property type="match status" value="2"/>
</dbReference>
<dbReference type="InterPro" id="IPR011989">
    <property type="entry name" value="ARM-like"/>
</dbReference>
<keyword evidence="6" id="KW-0067">ATP-binding</keyword>
<organism evidence="10 11">
    <name type="scientific">Calidris pygmaea</name>
    <name type="common">Spoon-billed sandpiper</name>
    <dbReference type="NCBI Taxonomy" id="425635"/>
    <lineage>
        <taxon>Eukaryota</taxon>
        <taxon>Metazoa</taxon>
        <taxon>Chordata</taxon>
        <taxon>Craniata</taxon>
        <taxon>Vertebrata</taxon>
        <taxon>Euteleostomi</taxon>
        <taxon>Archelosauria</taxon>
        <taxon>Archosauria</taxon>
        <taxon>Dinosauria</taxon>
        <taxon>Saurischia</taxon>
        <taxon>Theropoda</taxon>
        <taxon>Coelurosauria</taxon>
        <taxon>Aves</taxon>
        <taxon>Neognathae</taxon>
        <taxon>Neoaves</taxon>
        <taxon>Charadriiformes</taxon>
        <taxon>Scolopacidae</taxon>
        <taxon>Calidris</taxon>
    </lineage>
</organism>
<evidence type="ECO:0000256" key="8">
    <source>
        <dbReference type="ARBA" id="ARBA00048679"/>
    </source>
</evidence>
<dbReference type="PANTHER" id="PTHR22983:SF6">
    <property type="entry name" value="SERINE_THREONINE-PROTEIN KINASE 36"/>
    <property type="match status" value="1"/>
</dbReference>
<keyword evidence="2" id="KW-0723">Serine/threonine-protein kinase</keyword>
<dbReference type="Proteomes" id="UP000694419">
    <property type="component" value="Unplaced"/>
</dbReference>
<proteinExistence type="predicted"/>
<keyword evidence="11" id="KW-1185">Reference proteome</keyword>
<accession>A0A8C3K6U6</accession>
<evidence type="ECO:0000256" key="2">
    <source>
        <dbReference type="ARBA" id="ARBA00022527"/>
    </source>
</evidence>
<name>A0A8C3K6U6_9CHAR</name>
<evidence type="ECO:0000256" key="5">
    <source>
        <dbReference type="ARBA" id="ARBA00022777"/>
    </source>
</evidence>
<keyword evidence="5" id="KW-0418">Kinase</keyword>
<protein>
    <recommendedName>
        <fullName evidence="1">non-specific serine/threonine protein kinase</fullName>
        <ecNumber evidence="1">2.7.11.1</ecNumber>
    </recommendedName>
</protein>
<dbReference type="GO" id="GO:0005524">
    <property type="term" value="F:ATP binding"/>
    <property type="evidence" value="ECO:0007669"/>
    <property type="project" value="UniProtKB-KW"/>
</dbReference>
<reference evidence="10" key="1">
    <citation type="submission" date="2025-08" db="UniProtKB">
        <authorList>
            <consortium name="Ensembl"/>
        </authorList>
    </citation>
    <scope>IDENTIFICATION</scope>
</reference>
<evidence type="ECO:0000256" key="6">
    <source>
        <dbReference type="ARBA" id="ARBA00022840"/>
    </source>
</evidence>
<dbReference type="GO" id="GO:0007224">
    <property type="term" value="P:smoothened signaling pathway"/>
    <property type="evidence" value="ECO:0007669"/>
    <property type="project" value="TreeGrafter"/>
</dbReference>